<evidence type="ECO:0000313" key="5">
    <source>
        <dbReference type="Proteomes" id="UP000321685"/>
    </source>
</evidence>
<dbReference type="Gene3D" id="3.40.1670.10">
    <property type="entry name" value="UbiD C-terminal domain-like"/>
    <property type="match status" value="1"/>
</dbReference>
<dbReference type="InterPro" id="IPR002830">
    <property type="entry name" value="UbiD"/>
</dbReference>
<dbReference type="RefSeq" id="WP_147105647.1">
    <property type="nucleotide sequence ID" value="NZ_BJVJ01000016.1"/>
</dbReference>
<dbReference type="EMBL" id="BJVJ01000016">
    <property type="protein sequence ID" value="GEL23134.1"/>
    <property type="molecule type" value="Genomic_DNA"/>
</dbReference>
<comment type="similarity">
    <text evidence="1">Belongs to the UbiD family.</text>
</comment>
<proteinExistence type="inferred from homology"/>
<dbReference type="AlphaFoldDB" id="A0A511DH96"/>
<dbReference type="NCBIfam" id="TIGR00148">
    <property type="entry name" value="UbiD family decarboxylase"/>
    <property type="match status" value="1"/>
</dbReference>
<evidence type="ECO:0000256" key="1">
    <source>
        <dbReference type="ARBA" id="ARBA00010021"/>
    </source>
</evidence>
<dbReference type="PANTHER" id="PTHR30108:SF21">
    <property type="entry name" value="4-HYDROXYBENZOATE DECARBOXYLASE"/>
    <property type="match status" value="1"/>
</dbReference>
<comment type="caution">
    <text evidence="4">The sequence shown here is derived from an EMBL/GenBank/DDBJ whole genome shotgun (WGS) entry which is preliminary data.</text>
</comment>
<sequence>MKQSLRSWMADSGKEAGLRRVNDLVNPMGYEVTALLAQIEESDPAPVHFTAVRSLDGRPGNFSLLFNAYATRQAVGTVLDLTAGSWRELLERYLDRERELRDPVVVADAPVQQHVVTGADVRLEALPFVRHVEHDGGPYFTPITVSRKPNGWGHNLSWNRAMYLDRDHMGVHVSPRQLWGLHREAENDGRDLPVAMVLGHHPAFHLASAARTPLEVDEFAVAGALLGEPLEMVPSRTFGADLMVPAQAEVVVEGRLLAGRRAAEGPFGEFMRYLGPQKLSHVLEVDAVTWRDDPVVLGIFTGYADHLNAHVSIHAGHLAAARTAVPQVEQVAWFRGGGPTTAVISMRKTADGQPMRAAMAVMAPANTLKQVIVVDDDIDVFDAQEVMWAVSTRVRADVDIAVLPNLQGHLLDPSQQGYAGTTGLVIDATWPQGAVRPPTARVPDAAIAEFPLGSYRMEGV</sequence>
<dbReference type="Pfam" id="PF20696">
    <property type="entry name" value="UbiD_C"/>
    <property type="match status" value="1"/>
</dbReference>
<evidence type="ECO:0000313" key="4">
    <source>
        <dbReference type="EMBL" id="GEL23134.1"/>
    </source>
</evidence>
<dbReference type="InterPro" id="IPR049381">
    <property type="entry name" value="UbiD-like_C"/>
</dbReference>
<dbReference type="SUPFAM" id="SSF50475">
    <property type="entry name" value="FMN-binding split barrel"/>
    <property type="match status" value="1"/>
</dbReference>
<dbReference type="OrthoDB" id="9809841at2"/>
<reference evidence="4 5" key="1">
    <citation type="submission" date="2019-07" db="EMBL/GenBank/DDBJ databases">
        <title>Whole genome shotgun sequence of Pseudonocardia sulfidoxydans NBRC 16205.</title>
        <authorList>
            <person name="Hosoyama A."/>
            <person name="Uohara A."/>
            <person name="Ohji S."/>
            <person name="Ichikawa N."/>
        </authorList>
    </citation>
    <scope>NUCLEOTIDE SEQUENCE [LARGE SCALE GENOMIC DNA]</scope>
    <source>
        <strain evidence="4 5">NBRC 16205</strain>
    </source>
</reference>
<evidence type="ECO:0008006" key="6">
    <source>
        <dbReference type="Google" id="ProtNLM"/>
    </source>
</evidence>
<dbReference type="GO" id="GO:0016831">
    <property type="term" value="F:carboxy-lyase activity"/>
    <property type="evidence" value="ECO:0007669"/>
    <property type="project" value="InterPro"/>
</dbReference>
<keyword evidence="5" id="KW-1185">Reference proteome</keyword>
<evidence type="ECO:0000259" key="3">
    <source>
        <dbReference type="Pfam" id="PF20696"/>
    </source>
</evidence>
<dbReference type="Proteomes" id="UP000321685">
    <property type="component" value="Unassembled WGS sequence"/>
</dbReference>
<dbReference type="SUPFAM" id="SSF143968">
    <property type="entry name" value="UbiD C-terminal domain-like"/>
    <property type="match status" value="1"/>
</dbReference>
<dbReference type="InterPro" id="IPR048304">
    <property type="entry name" value="UbiD_Rift_dom"/>
</dbReference>
<protein>
    <recommendedName>
        <fullName evidence="6">UbiD family decarboxylase</fullName>
    </recommendedName>
</protein>
<feature type="domain" description="3-octaprenyl-4-hydroxybenzoate carboxy-lyase-like C-terminal" evidence="3">
    <location>
        <begin position="318"/>
        <end position="428"/>
    </location>
</feature>
<feature type="domain" description="3-octaprenyl-4-hydroxybenzoate carboxy-lyase-like Rift-related" evidence="2">
    <location>
        <begin position="107"/>
        <end position="303"/>
    </location>
</feature>
<dbReference type="PANTHER" id="PTHR30108">
    <property type="entry name" value="3-OCTAPRENYL-4-HYDROXYBENZOATE CARBOXY-LYASE-RELATED"/>
    <property type="match status" value="1"/>
</dbReference>
<accession>A0A511DH96</accession>
<organism evidence="4 5">
    <name type="scientific">Pseudonocardia sulfidoxydans NBRC 16205</name>
    <dbReference type="NCBI Taxonomy" id="1223511"/>
    <lineage>
        <taxon>Bacteria</taxon>
        <taxon>Bacillati</taxon>
        <taxon>Actinomycetota</taxon>
        <taxon>Actinomycetes</taxon>
        <taxon>Pseudonocardiales</taxon>
        <taxon>Pseudonocardiaceae</taxon>
        <taxon>Pseudonocardia</taxon>
    </lineage>
</organism>
<dbReference type="Pfam" id="PF01977">
    <property type="entry name" value="UbiD"/>
    <property type="match status" value="1"/>
</dbReference>
<dbReference type="GO" id="GO:0005737">
    <property type="term" value="C:cytoplasm"/>
    <property type="evidence" value="ECO:0007669"/>
    <property type="project" value="TreeGrafter"/>
</dbReference>
<evidence type="ECO:0000259" key="2">
    <source>
        <dbReference type="Pfam" id="PF01977"/>
    </source>
</evidence>
<name>A0A511DH96_9PSEU</name>
<gene>
    <name evidence="4" type="ORF">PSU4_20880</name>
</gene>